<feature type="domain" description="Glycosyltransferase 2-like" evidence="3">
    <location>
        <begin position="6"/>
        <end position="176"/>
    </location>
</feature>
<evidence type="ECO:0000259" key="3">
    <source>
        <dbReference type="Pfam" id="PF00535"/>
    </source>
</evidence>
<organism evidence="4 5">
    <name type="scientific">Clostridium disporicum</name>
    <dbReference type="NCBI Taxonomy" id="84024"/>
    <lineage>
        <taxon>Bacteria</taxon>
        <taxon>Bacillati</taxon>
        <taxon>Bacillota</taxon>
        <taxon>Clostridia</taxon>
        <taxon>Eubacteriales</taxon>
        <taxon>Clostridiaceae</taxon>
        <taxon>Clostridium</taxon>
    </lineage>
</organism>
<dbReference type="RefSeq" id="WP_055266100.1">
    <property type="nucleotide sequence ID" value="NZ_CABIXQ010000012.1"/>
</dbReference>
<dbReference type="Proteomes" id="UP000095594">
    <property type="component" value="Unassembled WGS sequence"/>
</dbReference>
<dbReference type="EC" id="2.4.1.212" evidence="4"/>
<dbReference type="AlphaFoldDB" id="A0A174GVQ6"/>
<evidence type="ECO:0000256" key="2">
    <source>
        <dbReference type="ARBA" id="ARBA00022679"/>
    </source>
</evidence>
<dbReference type="CDD" id="cd00761">
    <property type="entry name" value="Glyco_tranf_GTA_type"/>
    <property type="match status" value="1"/>
</dbReference>
<dbReference type="SUPFAM" id="SSF53448">
    <property type="entry name" value="Nucleotide-diphospho-sugar transferases"/>
    <property type="match status" value="1"/>
</dbReference>
<dbReference type="GO" id="GO:0050501">
    <property type="term" value="F:hyaluronan synthase activity"/>
    <property type="evidence" value="ECO:0007669"/>
    <property type="project" value="UniProtKB-EC"/>
</dbReference>
<proteinExistence type="predicted"/>
<evidence type="ECO:0000313" key="4">
    <source>
        <dbReference type="EMBL" id="CUO64930.1"/>
    </source>
</evidence>
<evidence type="ECO:0000256" key="1">
    <source>
        <dbReference type="ARBA" id="ARBA00022676"/>
    </source>
</evidence>
<dbReference type="InterPro" id="IPR001173">
    <property type="entry name" value="Glyco_trans_2-like"/>
</dbReference>
<dbReference type="PANTHER" id="PTHR22916:SF51">
    <property type="entry name" value="GLYCOSYLTRANSFERASE EPSH-RELATED"/>
    <property type="match status" value="1"/>
</dbReference>
<protein>
    <submittedName>
        <fullName evidence="4">Glycosyl transferase family protein</fullName>
        <ecNumber evidence="4">2.4.1.212</ecNumber>
    </submittedName>
</protein>
<dbReference type="Pfam" id="PF00535">
    <property type="entry name" value="Glycos_transf_2"/>
    <property type="match status" value="1"/>
</dbReference>
<accession>A0A174GVQ6</accession>
<keyword evidence="1 4" id="KW-0328">Glycosyltransferase</keyword>
<reference evidence="4 5" key="1">
    <citation type="submission" date="2015-09" db="EMBL/GenBank/DDBJ databases">
        <authorList>
            <consortium name="Pathogen Informatics"/>
        </authorList>
    </citation>
    <scope>NUCLEOTIDE SEQUENCE [LARGE SCALE GENOMIC DNA]</scope>
    <source>
        <strain evidence="4 5">2789STDY5834856</strain>
    </source>
</reference>
<keyword evidence="2 4" id="KW-0808">Transferase</keyword>
<name>A0A174GVQ6_9CLOT</name>
<dbReference type="EMBL" id="CYZX01000012">
    <property type="protein sequence ID" value="CUO64930.1"/>
    <property type="molecule type" value="Genomic_DNA"/>
</dbReference>
<evidence type="ECO:0000313" key="5">
    <source>
        <dbReference type="Proteomes" id="UP000095594"/>
    </source>
</evidence>
<dbReference type="InterPro" id="IPR029044">
    <property type="entry name" value="Nucleotide-diphossugar_trans"/>
</dbReference>
<gene>
    <name evidence="4" type="primary">hyaD_2</name>
    <name evidence="4" type="ORF">ERS852471_01966</name>
</gene>
<sequence length="336" mass="39429">METKVSIVVPVYNAENYIAKCIDSILDSTLKEIEVILINDGSKDSSGKIIDEYVKKDSRIKVIHQKNSGPAVTRNKGIKIAKGNYVGFVDSDDTIEKNMFYELYNLANKKEVEVAMCGYNEINTRDNSKFIVTTNLENNKVYNKDEIKDNIIKTFTKSKNYGFFSLCNKIYLREWILDKNILMDEKRFHGEDWLFNINVFLNLNSFICTDKILYNYIHVNNESLMVKYRENQFDLFLDGRLKVLELIPNELIDYENFNRNFVIEFSSYILNTYKNVKDNKKRRELLKNVINNNEVLKASKEASGLPIHFKTTTFFIRNNMKWLALPTYKFMSMLIN</sequence>
<dbReference type="Gene3D" id="3.90.550.10">
    <property type="entry name" value="Spore Coat Polysaccharide Biosynthesis Protein SpsA, Chain A"/>
    <property type="match status" value="1"/>
</dbReference>
<dbReference type="PANTHER" id="PTHR22916">
    <property type="entry name" value="GLYCOSYLTRANSFERASE"/>
    <property type="match status" value="1"/>
</dbReference>